<gene>
    <name evidence="1" type="ORF">ACH429_04700</name>
</gene>
<dbReference type="EMBL" id="JBIRWE010000001">
    <property type="protein sequence ID" value="MFI1963428.1"/>
    <property type="molecule type" value="Genomic_DNA"/>
</dbReference>
<sequence length="449" mass="47967">MPARRLPNQALRSLLAEAGWTQESLARNVNLLGRETGVRLEYDRTSVSHWLAGVRPRPESVALIEEALSRRLSRPVTAAMLGLAPDPSVPDPAAAARGCGCAAHRLAEVSSAELDPARTRALRHTPFRLADTERVGIPWGARQPCGNGEERVGRSHVLLLDSAVSAFAPFVDCLGGEQGRRALATLLAESVSAWLRAPCAPAVRDGLLINTARLTLLISRMHTDIRAQGLAQRYLRLSLRLAAEANDRATTAIALRLMSTQAHDLGHRRAALRLAEQAVRVGGTAPASVQAFALAQLAVAQAHDGDRARALASLHDAEQLATTAESAPGPFGSYPLSAFAYQQAMALRGLGDQRAAVRALETSLSLRPGRELRSRALTQAQLATALLSLGQIDAACAAWQKFLDDYPLIQSGTADGLLGKLRRDLRPHRLSPAAGLVLRRAGALPYRAG</sequence>
<keyword evidence="2" id="KW-1185">Reference proteome</keyword>
<dbReference type="Pfam" id="PF13174">
    <property type="entry name" value="TPR_6"/>
    <property type="match status" value="1"/>
</dbReference>
<comment type="caution">
    <text evidence="1">The sequence shown here is derived from an EMBL/GenBank/DDBJ whole genome shotgun (WGS) entry which is preliminary data.</text>
</comment>
<protein>
    <submittedName>
        <fullName evidence="1">Tetratricopeptide repeat protein</fullName>
    </submittedName>
</protein>
<dbReference type="RefSeq" id="WP_055473058.1">
    <property type="nucleotide sequence ID" value="NZ_JBIRWE010000001.1"/>
</dbReference>
<proteinExistence type="predicted"/>
<dbReference type="Proteomes" id="UP001611548">
    <property type="component" value="Unassembled WGS sequence"/>
</dbReference>
<evidence type="ECO:0000313" key="1">
    <source>
        <dbReference type="EMBL" id="MFI1963428.1"/>
    </source>
</evidence>
<dbReference type="InterPro" id="IPR011990">
    <property type="entry name" value="TPR-like_helical_dom_sf"/>
</dbReference>
<dbReference type="SUPFAM" id="SSF48452">
    <property type="entry name" value="TPR-like"/>
    <property type="match status" value="1"/>
</dbReference>
<name>A0ABW7UL92_9ACTN</name>
<accession>A0ABW7UL92</accession>
<dbReference type="InterPro" id="IPR019734">
    <property type="entry name" value="TPR_rpt"/>
</dbReference>
<dbReference type="Gene3D" id="1.25.40.10">
    <property type="entry name" value="Tetratricopeptide repeat domain"/>
    <property type="match status" value="1"/>
</dbReference>
<reference evidence="1 2" key="1">
    <citation type="submission" date="2024-10" db="EMBL/GenBank/DDBJ databases">
        <title>The Natural Products Discovery Center: Release of the First 8490 Sequenced Strains for Exploring Actinobacteria Biosynthetic Diversity.</title>
        <authorList>
            <person name="Kalkreuter E."/>
            <person name="Kautsar S.A."/>
            <person name="Yang D."/>
            <person name="Bader C.D."/>
            <person name="Teijaro C.N."/>
            <person name="Fluegel L."/>
            <person name="Davis C.M."/>
            <person name="Simpson J.R."/>
            <person name="Lauterbach L."/>
            <person name="Steele A.D."/>
            <person name="Gui C."/>
            <person name="Meng S."/>
            <person name="Li G."/>
            <person name="Viehrig K."/>
            <person name="Ye F."/>
            <person name="Su P."/>
            <person name="Kiefer A.F."/>
            <person name="Nichols A."/>
            <person name="Cepeda A.J."/>
            <person name="Yan W."/>
            <person name="Fan B."/>
            <person name="Jiang Y."/>
            <person name="Adhikari A."/>
            <person name="Zheng C.-J."/>
            <person name="Schuster L."/>
            <person name="Cowan T.M."/>
            <person name="Smanski M.J."/>
            <person name="Chevrette M.G."/>
            <person name="De Carvalho L.P.S."/>
            <person name="Shen B."/>
        </authorList>
    </citation>
    <scope>NUCLEOTIDE SEQUENCE [LARGE SCALE GENOMIC DNA]</scope>
    <source>
        <strain evidence="1 2">NPDC020327</strain>
    </source>
</reference>
<evidence type="ECO:0000313" key="2">
    <source>
        <dbReference type="Proteomes" id="UP001611548"/>
    </source>
</evidence>
<organism evidence="1 2">
    <name type="scientific">Streptomyces pathocidini</name>
    <dbReference type="NCBI Taxonomy" id="1650571"/>
    <lineage>
        <taxon>Bacteria</taxon>
        <taxon>Bacillati</taxon>
        <taxon>Actinomycetota</taxon>
        <taxon>Actinomycetes</taxon>
        <taxon>Kitasatosporales</taxon>
        <taxon>Streptomycetaceae</taxon>
        <taxon>Streptomyces</taxon>
    </lineage>
</organism>